<evidence type="ECO:0000313" key="1">
    <source>
        <dbReference type="EMBL" id="NMG26458.1"/>
    </source>
</evidence>
<dbReference type="EMBL" id="WTVG01000071">
    <property type="protein sequence ID" value="NMG26458.1"/>
    <property type="molecule type" value="Genomic_DNA"/>
</dbReference>
<gene>
    <name evidence="1" type="ORF">GO606_17435</name>
</gene>
<dbReference type="RefSeq" id="WP_169119779.1">
    <property type="nucleotide sequence ID" value="NZ_WTVG02000040.1"/>
</dbReference>
<dbReference type="Proteomes" id="UP000615989">
    <property type="component" value="Unassembled WGS sequence"/>
</dbReference>
<name>A0ABX1PPE2_9RHOO</name>
<accession>A0ABX1PPE2</accession>
<protein>
    <submittedName>
        <fullName evidence="1">Uncharacterized protein</fullName>
    </submittedName>
</protein>
<proteinExistence type="predicted"/>
<evidence type="ECO:0000313" key="2">
    <source>
        <dbReference type="Proteomes" id="UP000615989"/>
    </source>
</evidence>
<keyword evidence="2" id="KW-1185">Reference proteome</keyword>
<organism evidence="1 2">
    <name type="scientific">Aromatoleum anaerobium</name>
    <dbReference type="NCBI Taxonomy" id="182180"/>
    <lineage>
        <taxon>Bacteria</taxon>
        <taxon>Pseudomonadati</taxon>
        <taxon>Pseudomonadota</taxon>
        <taxon>Betaproteobacteria</taxon>
        <taxon>Rhodocyclales</taxon>
        <taxon>Rhodocyclaceae</taxon>
        <taxon>Aromatoleum</taxon>
    </lineage>
</organism>
<sequence length="64" mass="6910">MYRFSIYYPILQLLNNYLVDSEKFIPGPAHMLDNAFGSSALRLLADAVGAAAARLLAGSQNAAH</sequence>
<comment type="caution">
    <text evidence="1">The sequence shown here is derived from an EMBL/GenBank/DDBJ whole genome shotgun (WGS) entry which is preliminary data.</text>
</comment>
<reference evidence="1" key="1">
    <citation type="submission" date="2019-12" db="EMBL/GenBank/DDBJ databases">
        <title>Comparative genomics gives insights into the taxonomy of the Azoarcus-Aromatoleum group and reveals separate origins of nif in the plant-associated Azoarcus and non-plant-associated Aromatoleum sub-groups.</title>
        <authorList>
            <person name="Lafos M."/>
            <person name="Maluk M."/>
            <person name="Batista M."/>
            <person name="Junghare M."/>
            <person name="Carmona M."/>
            <person name="Faoro H."/>
            <person name="Cruz L.M."/>
            <person name="Battistoni F."/>
            <person name="De Souza E."/>
            <person name="Pedrosa F."/>
            <person name="Chen W.-M."/>
            <person name="Poole P.S."/>
            <person name="Dixon R.A."/>
            <person name="James E.K."/>
        </authorList>
    </citation>
    <scope>NUCLEOTIDE SEQUENCE</scope>
    <source>
        <strain evidence="1">LuFRes1</strain>
    </source>
</reference>